<accession>A0A917ZQE6</accession>
<dbReference type="EMBL" id="BMMS01000012">
    <property type="protein sequence ID" value="GGO88680.1"/>
    <property type="molecule type" value="Genomic_DNA"/>
</dbReference>
<dbReference type="Pfam" id="PF14280">
    <property type="entry name" value="DUF4365"/>
    <property type="match status" value="1"/>
</dbReference>
<feature type="domain" description="DUF4365" evidence="1">
    <location>
        <begin position="29"/>
        <end position="162"/>
    </location>
</feature>
<protein>
    <recommendedName>
        <fullName evidence="1">DUF4365 domain-containing protein</fullName>
    </recommendedName>
</protein>
<gene>
    <name evidence="2" type="ORF">GCM10012280_30040</name>
</gene>
<evidence type="ECO:0000313" key="2">
    <source>
        <dbReference type="EMBL" id="GGO88680.1"/>
    </source>
</evidence>
<reference evidence="2" key="2">
    <citation type="submission" date="2020-09" db="EMBL/GenBank/DDBJ databases">
        <authorList>
            <person name="Sun Q."/>
            <person name="Zhou Y."/>
        </authorList>
    </citation>
    <scope>NUCLEOTIDE SEQUENCE</scope>
    <source>
        <strain evidence="2">CGMCC 4.7201</strain>
    </source>
</reference>
<dbReference type="AlphaFoldDB" id="A0A917ZQE6"/>
<comment type="caution">
    <text evidence="2">The sequence shown here is derived from an EMBL/GenBank/DDBJ whole genome shotgun (WGS) entry which is preliminary data.</text>
</comment>
<dbReference type="Proteomes" id="UP000641932">
    <property type="component" value="Unassembled WGS sequence"/>
</dbReference>
<evidence type="ECO:0000259" key="1">
    <source>
        <dbReference type="Pfam" id="PF14280"/>
    </source>
</evidence>
<organism evidence="2 3">
    <name type="scientific">Wenjunlia tyrosinilytica</name>
    <dbReference type="NCBI Taxonomy" id="1544741"/>
    <lineage>
        <taxon>Bacteria</taxon>
        <taxon>Bacillati</taxon>
        <taxon>Actinomycetota</taxon>
        <taxon>Actinomycetes</taxon>
        <taxon>Kitasatosporales</taxon>
        <taxon>Streptomycetaceae</taxon>
        <taxon>Wenjunlia</taxon>
    </lineage>
</organism>
<keyword evidence="3" id="KW-1185">Reference proteome</keyword>
<reference evidence="2" key="1">
    <citation type="journal article" date="2014" name="Int. J. Syst. Evol. Microbiol.">
        <title>Complete genome sequence of Corynebacterium casei LMG S-19264T (=DSM 44701T), isolated from a smear-ripened cheese.</title>
        <authorList>
            <consortium name="US DOE Joint Genome Institute (JGI-PGF)"/>
            <person name="Walter F."/>
            <person name="Albersmeier A."/>
            <person name="Kalinowski J."/>
            <person name="Ruckert C."/>
        </authorList>
    </citation>
    <scope>NUCLEOTIDE SEQUENCE</scope>
    <source>
        <strain evidence="2">CGMCC 4.7201</strain>
    </source>
</reference>
<dbReference type="InterPro" id="IPR025375">
    <property type="entry name" value="DUF4365"/>
</dbReference>
<proteinExistence type="predicted"/>
<sequence>MDAMTMSIPRGESDEVSIATLTDNGAKGRFGVSYVRSIISQAGVGFTETPPDEDVLAVDGTVDFAVASARIQVKCSSRFKIAGSSASWHSELHWRERWKESGVPVYFVLVILDYDERPHWIDHHASGTNHKAAAFWVRVNQLEEGGSIHIPKTQRLTIDSLYVWAKEVESCFFPAVV</sequence>
<evidence type="ECO:0000313" key="3">
    <source>
        <dbReference type="Proteomes" id="UP000641932"/>
    </source>
</evidence>
<name>A0A917ZQE6_9ACTN</name>